<accession>A0A133UQZ7</accession>
<sequence>MLQGKLSEEWKEITGDSFIVDIRSLRNRKRGILYVLGYLSSKTKVEETWEDVPEHKKRKFEEVVEGRRLIQTFGVFHGAIPMDSDPFECLKCGCTEWIFLGVEYVDRKRMTLWDWVEKSHPPSR</sequence>
<comment type="caution">
    <text evidence="1">The sequence shown here is derived from an EMBL/GenBank/DDBJ whole genome shotgun (WGS) entry which is preliminary data.</text>
</comment>
<dbReference type="Proteomes" id="UP000070463">
    <property type="component" value="Unassembled WGS sequence"/>
</dbReference>
<name>A0A133UQZ7_9EURY</name>
<dbReference type="AlphaFoldDB" id="A0A133UQZ7"/>
<evidence type="ECO:0000313" key="2">
    <source>
        <dbReference type="Proteomes" id="UP000070463"/>
    </source>
</evidence>
<organism evidence="1 2">
    <name type="scientific">candidate division MSBL1 archaeon SCGC-AAA259I09</name>
    <dbReference type="NCBI Taxonomy" id="1698267"/>
    <lineage>
        <taxon>Archaea</taxon>
        <taxon>Methanobacteriati</taxon>
        <taxon>Methanobacteriota</taxon>
        <taxon>candidate division MSBL1</taxon>
    </lineage>
</organism>
<evidence type="ECO:0000313" key="1">
    <source>
        <dbReference type="EMBL" id="KXA96560.1"/>
    </source>
</evidence>
<gene>
    <name evidence="1" type="ORF">AKJ37_04920</name>
</gene>
<protein>
    <submittedName>
        <fullName evidence="1">Uncharacterized protein</fullName>
    </submittedName>
</protein>
<dbReference type="EMBL" id="LHXR01000074">
    <property type="protein sequence ID" value="KXA96560.1"/>
    <property type="molecule type" value="Genomic_DNA"/>
</dbReference>
<reference evidence="1 2" key="1">
    <citation type="journal article" date="2016" name="Sci. Rep.">
        <title>Metabolic traits of an uncultured archaeal lineage -MSBL1- from brine pools of the Red Sea.</title>
        <authorList>
            <person name="Mwirichia R."/>
            <person name="Alam I."/>
            <person name="Rashid M."/>
            <person name="Vinu M."/>
            <person name="Ba-Alawi W."/>
            <person name="Anthony Kamau A."/>
            <person name="Kamanda Ngugi D."/>
            <person name="Goker M."/>
            <person name="Klenk H.P."/>
            <person name="Bajic V."/>
            <person name="Stingl U."/>
        </authorList>
    </citation>
    <scope>NUCLEOTIDE SEQUENCE [LARGE SCALE GENOMIC DNA]</scope>
    <source>
        <strain evidence="1">SCGC-AAA259I09</strain>
    </source>
</reference>
<proteinExistence type="predicted"/>
<keyword evidence="2" id="KW-1185">Reference proteome</keyword>